<evidence type="ECO:0000256" key="4">
    <source>
        <dbReference type="ARBA" id="ARBA00022825"/>
    </source>
</evidence>
<comment type="similarity">
    <text evidence="1">Belongs to the peptidase S51 family.</text>
</comment>
<gene>
    <name evidence="5" type="ORF">WAX78_04065</name>
</gene>
<keyword evidence="4" id="KW-0720">Serine protease</keyword>
<keyword evidence="6" id="KW-1185">Reference proteome</keyword>
<evidence type="ECO:0000256" key="1">
    <source>
        <dbReference type="ARBA" id="ARBA00006534"/>
    </source>
</evidence>
<organism evidence="5 6">
    <name type="scientific">Bacillus yunxiaonensis</name>
    <dbReference type="NCBI Taxonomy" id="3127665"/>
    <lineage>
        <taxon>Bacteria</taxon>
        <taxon>Bacillati</taxon>
        <taxon>Bacillota</taxon>
        <taxon>Bacilli</taxon>
        <taxon>Bacillales</taxon>
        <taxon>Bacillaceae</taxon>
        <taxon>Bacillus</taxon>
    </lineage>
</organism>
<reference evidence="5 6" key="1">
    <citation type="submission" date="2024-01" db="EMBL/GenBank/DDBJ databases">
        <title>Seven novel Bacillus-like species.</title>
        <authorList>
            <person name="Liu G."/>
        </authorList>
    </citation>
    <scope>NUCLEOTIDE SEQUENCE [LARGE SCALE GENOMIC DNA]</scope>
    <source>
        <strain evidence="5 6">FJAT-53711</strain>
    </source>
</reference>
<keyword evidence="3" id="KW-0378">Hydrolase</keyword>
<protein>
    <submittedName>
        <fullName evidence="5">Type 1 glutamine amidotransferase-like domain-containing protein</fullName>
    </submittedName>
</protein>
<comment type="caution">
    <text evidence="5">The sequence shown here is derived from an EMBL/GenBank/DDBJ whole genome shotgun (WGS) entry which is preliminary data.</text>
</comment>
<name>A0ABU8FTR8_9BACI</name>
<dbReference type="Pfam" id="PF03575">
    <property type="entry name" value="Peptidase_S51"/>
    <property type="match status" value="1"/>
</dbReference>
<accession>A0ABU8FTR8</accession>
<keyword evidence="2" id="KW-0645">Protease</keyword>
<proteinExistence type="inferred from homology"/>
<dbReference type="EMBL" id="JBAWSV010000001">
    <property type="protein sequence ID" value="MEI4828627.1"/>
    <property type="molecule type" value="Genomic_DNA"/>
</dbReference>
<dbReference type="PANTHER" id="PTHR20842:SF0">
    <property type="entry name" value="ALPHA-ASPARTYL DIPEPTIDASE"/>
    <property type="match status" value="1"/>
</dbReference>
<dbReference type="InterPro" id="IPR005320">
    <property type="entry name" value="Peptidase_S51"/>
</dbReference>
<dbReference type="Proteomes" id="UP001367922">
    <property type="component" value="Unassembled WGS sequence"/>
</dbReference>
<dbReference type="RefSeq" id="WP_336481001.1">
    <property type="nucleotide sequence ID" value="NZ_JBAWSV010000001.1"/>
</dbReference>
<sequence>MSKLLLTSNGFFTEQIKKQFLQLTDEEPSDLKVSIITTASPLKENNQYAKKAKEDFIQMGFHTIDFTDIEYDEPETLRQYDVIYINGGNPFYLLYHMKKSGSDLVLKDLANKNIIIVGVSAGAIILGPSIDVVNYFTPQMNTVNIQDLTALGLTDTYIFPHYDREDLFPDSTGKTIEDRLKTFETLNKCTVVRVSDNQPILIDT</sequence>
<evidence type="ECO:0000256" key="2">
    <source>
        <dbReference type="ARBA" id="ARBA00022670"/>
    </source>
</evidence>
<dbReference type="Gene3D" id="3.40.50.880">
    <property type="match status" value="1"/>
</dbReference>
<evidence type="ECO:0000313" key="6">
    <source>
        <dbReference type="Proteomes" id="UP001367922"/>
    </source>
</evidence>
<dbReference type="InterPro" id="IPR029062">
    <property type="entry name" value="Class_I_gatase-like"/>
</dbReference>
<evidence type="ECO:0000256" key="3">
    <source>
        <dbReference type="ARBA" id="ARBA00022801"/>
    </source>
</evidence>
<dbReference type="PANTHER" id="PTHR20842">
    <property type="entry name" value="PROTEASE S51 ALPHA-ASPARTYL DIPEPTIDASE"/>
    <property type="match status" value="1"/>
</dbReference>
<dbReference type="SUPFAM" id="SSF52317">
    <property type="entry name" value="Class I glutamine amidotransferase-like"/>
    <property type="match status" value="1"/>
</dbReference>
<evidence type="ECO:0000313" key="5">
    <source>
        <dbReference type="EMBL" id="MEI4828627.1"/>
    </source>
</evidence>